<name>A0ABM0M6R9_SACKO</name>
<gene>
    <name evidence="7" type="primary">LOC102809866</name>
</gene>
<keyword evidence="3" id="KW-1015">Disulfide bond</keyword>
<feature type="region of interest" description="Disordered" evidence="4">
    <location>
        <begin position="378"/>
        <end position="421"/>
    </location>
</feature>
<feature type="domain" description="Ig-like" evidence="5">
    <location>
        <begin position="78"/>
        <end position="192"/>
    </location>
</feature>
<dbReference type="PANTHER" id="PTHR45889:SF8">
    <property type="entry name" value="IG-LIKE DOMAIN-CONTAINING PROTEIN"/>
    <property type="match status" value="1"/>
</dbReference>
<proteinExistence type="predicted"/>
<dbReference type="Pfam" id="PF08205">
    <property type="entry name" value="C2-set_2"/>
    <property type="match status" value="1"/>
</dbReference>
<accession>A0ABM0M6R9</accession>
<dbReference type="Pfam" id="PF13927">
    <property type="entry name" value="Ig_3"/>
    <property type="match status" value="1"/>
</dbReference>
<organism evidence="6 7">
    <name type="scientific">Saccoglossus kowalevskii</name>
    <name type="common">Acorn worm</name>
    <dbReference type="NCBI Taxonomy" id="10224"/>
    <lineage>
        <taxon>Eukaryota</taxon>
        <taxon>Metazoa</taxon>
        <taxon>Hemichordata</taxon>
        <taxon>Enteropneusta</taxon>
        <taxon>Harrimaniidae</taxon>
        <taxon>Saccoglossus</taxon>
    </lineage>
</organism>
<sequence length="421" mass="47741">MTSGKSFAITCRTTKAHPAASIQWYIDDDIITSNVNSRILWNSDGRKDTVSELSMIPNRGEFGKKLKCKSNHDVQNNPQTIIVNIIVQYSAAILNDTLDESSADQGQNATIVCESMGYPIPDIKWYTWTDGSIVELMNSVNKIMIKHEQYAVNRTIQSTLYILNVIPKEDHGVYTCHASNIIGSDNYNITLAGRSKPTVEYNLETGKITWTQHENTTYKCVKIEKKNQDNSWSVIKDCEPNTVDQLEYTVDDANAEYRVTYCTLNGDHCLREYIDVQKIKGTYSNKEPSTSSKRKRPKPAAASLDIDDVYVQENKHNQVHGKAKDLKMKNKKDINNEQIKRFLCVGSSYSDRKSSHHPLLLSGDTPTTNIQPEVVYADLDQADLRKPGNRDVKRNQRPPPQAKDVPYGEVDFVKTERLRKS</sequence>
<evidence type="ECO:0000256" key="1">
    <source>
        <dbReference type="ARBA" id="ARBA00004167"/>
    </source>
</evidence>
<feature type="region of interest" description="Disordered" evidence="4">
    <location>
        <begin position="283"/>
        <end position="305"/>
    </location>
</feature>
<dbReference type="SMART" id="SM00409">
    <property type="entry name" value="IG"/>
    <property type="match status" value="1"/>
</dbReference>
<comment type="subcellular location">
    <subcellularLocation>
        <location evidence="1">Membrane</location>
        <topology evidence="1">Single-pass membrane protein</topology>
    </subcellularLocation>
</comment>
<dbReference type="RefSeq" id="XP_006815710.1">
    <property type="nucleotide sequence ID" value="XM_006815647.1"/>
</dbReference>
<dbReference type="Gene3D" id="2.60.40.10">
    <property type="entry name" value="Immunoglobulins"/>
    <property type="match status" value="2"/>
</dbReference>
<dbReference type="PANTHER" id="PTHR45889">
    <property type="entry name" value="IG-LIKE DOMAIN-CONTAINING PROTEIN"/>
    <property type="match status" value="1"/>
</dbReference>
<evidence type="ECO:0000259" key="5">
    <source>
        <dbReference type="PROSITE" id="PS50835"/>
    </source>
</evidence>
<evidence type="ECO:0000256" key="3">
    <source>
        <dbReference type="ARBA" id="ARBA00023157"/>
    </source>
</evidence>
<dbReference type="GeneID" id="102809866"/>
<evidence type="ECO:0000313" key="7">
    <source>
        <dbReference type="RefSeq" id="XP_006815710.1"/>
    </source>
</evidence>
<dbReference type="InterPro" id="IPR007110">
    <property type="entry name" value="Ig-like_dom"/>
</dbReference>
<dbReference type="InterPro" id="IPR013162">
    <property type="entry name" value="CD80_C2-set"/>
</dbReference>
<evidence type="ECO:0000256" key="2">
    <source>
        <dbReference type="ARBA" id="ARBA00023136"/>
    </source>
</evidence>
<dbReference type="InterPro" id="IPR013783">
    <property type="entry name" value="Ig-like_fold"/>
</dbReference>
<dbReference type="InterPro" id="IPR003598">
    <property type="entry name" value="Ig_sub2"/>
</dbReference>
<reference evidence="7" key="1">
    <citation type="submission" date="2025-08" db="UniProtKB">
        <authorList>
            <consortium name="RefSeq"/>
        </authorList>
    </citation>
    <scope>IDENTIFICATION</scope>
    <source>
        <tissue evidence="7">Testes</tissue>
    </source>
</reference>
<feature type="domain" description="Ig-like" evidence="5">
    <location>
        <begin position="1"/>
        <end position="72"/>
    </location>
</feature>
<keyword evidence="6" id="KW-1185">Reference proteome</keyword>
<feature type="compositionally biased region" description="Basic and acidic residues" evidence="4">
    <location>
        <begin position="411"/>
        <end position="421"/>
    </location>
</feature>
<keyword evidence="2" id="KW-0472">Membrane</keyword>
<dbReference type="PROSITE" id="PS50835">
    <property type="entry name" value="IG_LIKE"/>
    <property type="match status" value="2"/>
</dbReference>
<dbReference type="Proteomes" id="UP000694865">
    <property type="component" value="Unplaced"/>
</dbReference>
<feature type="compositionally biased region" description="Basic and acidic residues" evidence="4">
    <location>
        <begin position="382"/>
        <end position="394"/>
    </location>
</feature>
<dbReference type="InterPro" id="IPR003599">
    <property type="entry name" value="Ig_sub"/>
</dbReference>
<dbReference type="SUPFAM" id="SSF48726">
    <property type="entry name" value="Immunoglobulin"/>
    <property type="match status" value="2"/>
</dbReference>
<protein>
    <submittedName>
        <fullName evidence="7">Hemicentin-1-like</fullName>
    </submittedName>
</protein>
<dbReference type="InterPro" id="IPR036179">
    <property type="entry name" value="Ig-like_dom_sf"/>
</dbReference>
<evidence type="ECO:0000313" key="6">
    <source>
        <dbReference type="Proteomes" id="UP000694865"/>
    </source>
</evidence>
<evidence type="ECO:0000256" key="4">
    <source>
        <dbReference type="SAM" id="MobiDB-lite"/>
    </source>
</evidence>
<dbReference type="SMART" id="SM00408">
    <property type="entry name" value="IGc2"/>
    <property type="match status" value="1"/>
</dbReference>